<evidence type="ECO:0000313" key="2">
    <source>
        <dbReference type="Proteomes" id="UP001596147"/>
    </source>
</evidence>
<dbReference type="EMBL" id="JBHSMC010000020">
    <property type="protein sequence ID" value="MFC5466125.1"/>
    <property type="molecule type" value="Genomic_DNA"/>
</dbReference>
<name>A0ABW0LK00_9BACI</name>
<dbReference type="RefSeq" id="WP_382353634.1">
    <property type="nucleotide sequence ID" value="NZ_JBHSMC010000020.1"/>
</dbReference>
<reference evidence="2" key="1">
    <citation type="journal article" date="2019" name="Int. J. Syst. Evol. Microbiol.">
        <title>The Global Catalogue of Microorganisms (GCM) 10K type strain sequencing project: providing services to taxonomists for standard genome sequencing and annotation.</title>
        <authorList>
            <consortium name="The Broad Institute Genomics Platform"/>
            <consortium name="The Broad Institute Genome Sequencing Center for Infectious Disease"/>
            <person name="Wu L."/>
            <person name="Ma J."/>
        </authorList>
    </citation>
    <scope>NUCLEOTIDE SEQUENCE [LARGE SCALE GENOMIC DNA]</scope>
    <source>
        <strain evidence="2">CGMCC 1.12237</strain>
    </source>
</reference>
<accession>A0ABW0LK00</accession>
<sequence length="132" mass="15507">MSNAQERLKELMGDTLQILDHMKVDSEHEQLLHQIINGLNEQKEKVDKLTNQQEATSMSRQLSEIEDMCIQLEAKLLEEYQQSTDNNIDQYQQLSMEEQTAQVDTYHDKIDYLSTVKIRENINRLKEALLNI</sequence>
<keyword evidence="2" id="KW-1185">Reference proteome</keyword>
<proteinExistence type="predicted"/>
<organism evidence="1 2">
    <name type="scientific">Lederbergia graminis</name>
    <dbReference type="NCBI Taxonomy" id="735518"/>
    <lineage>
        <taxon>Bacteria</taxon>
        <taxon>Bacillati</taxon>
        <taxon>Bacillota</taxon>
        <taxon>Bacilli</taxon>
        <taxon>Bacillales</taxon>
        <taxon>Bacillaceae</taxon>
        <taxon>Lederbergia</taxon>
    </lineage>
</organism>
<protein>
    <submittedName>
        <fullName evidence="1">Uncharacterized protein</fullName>
    </submittedName>
</protein>
<gene>
    <name evidence="1" type="ORF">ACFPM4_15435</name>
</gene>
<evidence type="ECO:0000313" key="1">
    <source>
        <dbReference type="EMBL" id="MFC5466125.1"/>
    </source>
</evidence>
<dbReference type="Proteomes" id="UP001596147">
    <property type="component" value="Unassembled WGS sequence"/>
</dbReference>
<comment type="caution">
    <text evidence="1">The sequence shown here is derived from an EMBL/GenBank/DDBJ whole genome shotgun (WGS) entry which is preliminary data.</text>
</comment>